<evidence type="ECO:0000256" key="17">
    <source>
        <dbReference type="PROSITE-ProRule" id="PRU00703"/>
    </source>
</evidence>
<keyword evidence="9 14" id="KW-0862">Zinc</keyword>
<dbReference type="AlphaFoldDB" id="A0A4Q0QDT6"/>
<feature type="binding site" evidence="16">
    <location>
        <position position="175"/>
    </location>
    <ligand>
        <name>Zn(2+)</name>
        <dbReference type="ChEBI" id="CHEBI:29105"/>
        <note>catalytic</note>
    </ligand>
</feature>
<keyword evidence="10 14" id="KW-1133">Transmembrane helix</keyword>
<feature type="transmembrane region" description="Helical" evidence="14">
    <location>
        <begin position="152"/>
        <end position="174"/>
    </location>
</feature>
<protein>
    <recommendedName>
        <fullName evidence="14">Zinc metalloprotease</fullName>
    </recommendedName>
</protein>
<dbReference type="InterPro" id="IPR008915">
    <property type="entry name" value="Peptidase_M50"/>
</dbReference>
<keyword evidence="11 14" id="KW-0482">Metalloprotease</keyword>
<dbReference type="CDD" id="cd06164">
    <property type="entry name" value="S2P-M50_SpoIVFB_CBS"/>
    <property type="match status" value="1"/>
</dbReference>
<evidence type="ECO:0000256" key="3">
    <source>
        <dbReference type="ARBA" id="ARBA00022475"/>
    </source>
</evidence>
<dbReference type="EMBL" id="RKMK01000041">
    <property type="protein sequence ID" value="RXG87423.1"/>
    <property type="molecule type" value="Genomic_DNA"/>
</dbReference>
<feature type="transmembrane region" description="Helical" evidence="14">
    <location>
        <begin position="194"/>
        <end position="215"/>
    </location>
</feature>
<accession>A0A4Q0QDT6</accession>
<evidence type="ECO:0000256" key="8">
    <source>
        <dbReference type="ARBA" id="ARBA00022801"/>
    </source>
</evidence>
<dbReference type="InterPro" id="IPR046342">
    <property type="entry name" value="CBS_dom_sf"/>
</dbReference>
<evidence type="ECO:0000256" key="11">
    <source>
        <dbReference type="ARBA" id="ARBA00023049"/>
    </source>
</evidence>
<keyword evidence="7" id="KW-0677">Repeat</keyword>
<dbReference type="InterPro" id="IPR016483">
    <property type="entry name" value="UCP006404_Pept_M50_CBS"/>
</dbReference>
<dbReference type="SUPFAM" id="SSF54631">
    <property type="entry name" value="CBS-domain pair"/>
    <property type="match status" value="1"/>
</dbReference>
<evidence type="ECO:0000256" key="14">
    <source>
        <dbReference type="PIRNR" id="PIRNR006404"/>
    </source>
</evidence>
<evidence type="ECO:0000256" key="16">
    <source>
        <dbReference type="PIRSR" id="PIRSR006404-2"/>
    </source>
</evidence>
<comment type="cofactor">
    <cofactor evidence="14 16">
        <name>Zn(2+)</name>
        <dbReference type="ChEBI" id="CHEBI:29105"/>
    </cofactor>
    <text evidence="14 16">Binds 1 zinc ion per subunit.</text>
</comment>
<proteinExistence type="inferred from homology"/>
<feature type="transmembrane region" description="Helical" evidence="14">
    <location>
        <begin position="58"/>
        <end position="76"/>
    </location>
</feature>
<evidence type="ECO:0000256" key="5">
    <source>
        <dbReference type="ARBA" id="ARBA00022692"/>
    </source>
</evidence>
<keyword evidence="8 14" id="KW-0378">Hydrolase</keyword>
<evidence type="ECO:0000256" key="7">
    <source>
        <dbReference type="ARBA" id="ARBA00022737"/>
    </source>
</evidence>
<dbReference type="PROSITE" id="PS51371">
    <property type="entry name" value="CBS"/>
    <property type="match status" value="1"/>
</dbReference>
<feature type="active site" evidence="15">
    <location>
        <position position="78"/>
    </location>
</feature>
<dbReference type="RefSeq" id="WP_128930290.1">
    <property type="nucleotide sequence ID" value="NZ_CP022221.1"/>
</dbReference>
<keyword evidence="13 14" id="KW-0472">Membrane</keyword>
<keyword evidence="6 14" id="KW-0479">Metal-binding</keyword>
<feature type="transmembrane region" description="Helical" evidence="14">
    <location>
        <begin position="88"/>
        <end position="106"/>
    </location>
</feature>
<dbReference type="InterPro" id="IPR000644">
    <property type="entry name" value="CBS_dom"/>
</dbReference>
<evidence type="ECO:0000256" key="10">
    <source>
        <dbReference type="ARBA" id="ARBA00022989"/>
    </source>
</evidence>
<feature type="domain" description="CBS" evidence="18">
    <location>
        <begin position="324"/>
        <end position="383"/>
    </location>
</feature>
<comment type="subcellular location">
    <subcellularLocation>
        <location evidence="1 14">Cell membrane</location>
        <topology evidence="1 14">Multi-pass membrane protein</topology>
    </subcellularLocation>
</comment>
<feature type="binding site" evidence="16">
    <location>
        <position position="77"/>
    </location>
    <ligand>
        <name>Zn(2+)</name>
        <dbReference type="ChEBI" id="CHEBI:29105"/>
        <note>catalytic</note>
    </ligand>
</feature>
<comment type="similarity">
    <text evidence="2 14">Belongs to the peptidase M50B family.</text>
</comment>
<dbReference type="Gene3D" id="3.10.580.10">
    <property type="entry name" value="CBS-domain"/>
    <property type="match status" value="2"/>
</dbReference>
<sequence>MSATAREAAMFLHRIKILTLAGFTIWIDISWLILAALLIWTLALGEFPRTVPNLPAATYWWMGFAGTIGLFISIILHELSHALIARRYDMPIAGITLFIFGGVAELNKEPSSAKAEFLMAIGGPIASMVLGTILLLVAAASEKTVSPAAFGVLDYLGGLNWILALFNLIPAFPLDGGRVLRAGLWGWMNDFGRATRIAAGSGEFFGLAMILYGILEFITGSTISGVWLFFIGLFLHGAAGAARHELTLRHTFGGLPVSTLMQRNPIGVAPDISIAELVEDYFYKYYFKAFPVLRDGELIGCIMAKDVRDLGPSDTTQRRVADVMRPCSPEIIVPPHLDALEALARMQGGRHSRLLVVERGRLIGVLALSDMLQYLSLKQELDQNMQDLPWSAAKTRDAGSAHYVHPAR</sequence>
<dbReference type="GO" id="GO:0046872">
    <property type="term" value="F:metal ion binding"/>
    <property type="evidence" value="ECO:0007669"/>
    <property type="project" value="UniProtKB-UniRule"/>
</dbReference>
<feature type="transmembrane region" description="Helical" evidence="14">
    <location>
        <begin position="222"/>
        <end position="242"/>
    </location>
</feature>
<evidence type="ECO:0000256" key="4">
    <source>
        <dbReference type="ARBA" id="ARBA00022670"/>
    </source>
</evidence>
<evidence type="ECO:0000259" key="18">
    <source>
        <dbReference type="PROSITE" id="PS51371"/>
    </source>
</evidence>
<evidence type="ECO:0000256" key="13">
    <source>
        <dbReference type="ARBA" id="ARBA00023136"/>
    </source>
</evidence>
<reference evidence="19 20" key="1">
    <citation type="submission" date="2018-11" db="EMBL/GenBank/DDBJ databases">
        <title>Bradyrhizobium sp. nov., isolated from effective nodules of peanut in China.</title>
        <authorList>
            <person name="Li Y."/>
        </authorList>
    </citation>
    <scope>NUCLEOTIDE SEQUENCE [LARGE SCALE GENOMIC DNA]</scope>
    <source>
        <strain evidence="19 20">CCBAU 51770</strain>
    </source>
</reference>
<evidence type="ECO:0000313" key="20">
    <source>
        <dbReference type="Proteomes" id="UP000290174"/>
    </source>
</evidence>
<dbReference type="GO" id="GO:0006508">
    <property type="term" value="P:proteolysis"/>
    <property type="evidence" value="ECO:0007669"/>
    <property type="project" value="UniProtKB-KW"/>
</dbReference>
<name>A0A4Q0QDT6_9BRAD</name>
<comment type="caution">
    <text evidence="19">The sequence shown here is derived from an EMBL/GenBank/DDBJ whole genome shotgun (WGS) entry which is preliminary data.</text>
</comment>
<feature type="binding site" evidence="16">
    <location>
        <position position="81"/>
    </location>
    <ligand>
        <name>Zn(2+)</name>
        <dbReference type="ChEBI" id="CHEBI:29105"/>
        <note>catalytic</note>
    </ligand>
</feature>
<keyword evidence="3 14" id="KW-1003">Cell membrane</keyword>
<dbReference type="GO" id="GO:0005886">
    <property type="term" value="C:plasma membrane"/>
    <property type="evidence" value="ECO:0007669"/>
    <property type="project" value="UniProtKB-SubCell"/>
</dbReference>
<evidence type="ECO:0000256" key="12">
    <source>
        <dbReference type="ARBA" id="ARBA00023122"/>
    </source>
</evidence>
<dbReference type="Proteomes" id="UP000290174">
    <property type="component" value="Unassembled WGS sequence"/>
</dbReference>
<dbReference type="PANTHER" id="PTHR39188">
    <property type="entry name" value="MEMBRANE-ASSOCIATED ZINC METALLOPROTEASE M50B"/>
    <property type="match status" value="1"/>
</dbReference>
<feature type="transmembrane region" description="Helical" evidence="14">
    <location>
        <begin position="20"/>
        <end position="43"/>
    </location>
</feature>
<evidence type="ECO:0000256" key="15">
    <source>
        <dbReference type="PIRSR" id="PIRSR006404-1"/>
    </source>
</evidence>
<keyword evidence="4 14" id="KW-0645">Protease</keyword>
<dbReference type="SMART" id="SM00116">
    <property type="entry name" value="CBS"/>
    <property type="match status" value="2"/>
</dbReference>
<organism evidence="19 20">
    <name type="scientific">Bradyrhizobium zhanjiangense</name>
    <dbReference type="NCBI Taxonomy" id="1325107"/>
    <lineage>
        <taxon>Bacteria</taxon>
        <taxon>Pseudomonadati</taxon>
        <taxon>Pseudomonadota</taxon>
        <taxon>Alphaproteobacteria</taxon>
        <taxon>Hyphomicrobiales</taxon>
        <taxon>Nitrobacteraceae</taxon>
        <taxon>Bradyrhizobium</taxon>
    </lineage>
</organism>
<evidence type="ECO:0000313" key="19">
    <source>
        <dbReference type="EMBL" id="RXG87423.1"/>
    </source>
</evidence>
<evidence type="ECO:0000256" key="9">
    <source>
        <dbReference type="ARBA" id="ARBA00022833"/>
    </source>
</evidence>
<dbReference type="PANTHER" id="PTHR39188:SF3">
    <property type="entry name" value="STAGE IV SPORULATION PROTEIN FB"/>
    <property type="match status" value="1"/>
</dbReference>
<evidence type="ECO:0000256" key="6">
    <source>
        <dbReference type="ARBA" id="ARBA00022723"/>
    </source>
</evidence>
<feature type="transmembrane region" description="Helical" evidence="14">
    <location>
        <begin position="118"/>
        <end position="140"/>
    </location>
</feature>
<dbReference type="PIRSF" id="PIRSF006404">
    <property type="entry name" value="UCP006404_Pept_M50_CBS"/>
    <property type="match status" value="1"/>
</dbReference>
<dbReference type="Pfam" id="PF02163">
    <property type="entry name" value="Peptidase_M50"/>
    <property type="match status" value="2"/>
</dbReference>
<gene>
    <name evidence="19" type="ORF">EAS61_31370</name>
</gene>
<keyword evidence="12 17" id="KW-0129">CBS domain</keyword>
<evidence type="ECO:0000256" key="2">
    <source>
        <dbReference type="ARBA" id="ARBA00007931"/>
    </source>
</evidence>
<keyword evidence="5 14" id="KW-0812">Transmembrane</keyword>
<evidence type="ECO:0000256" key="1">
    <source>
        <dbReference type="ARBA" id="ARBA00004651"/>
    </source>
</evidence>
<dbReference type="GO" id="GO:0008237">
    <property type="term" value="F:metallopeptidase activity"/>
    <property type="evidence" value="ECO:0007669"/>
    <property type="project" value="UniProtKB-UniRule"/>
</dbReference>
<dbReference type="Pfam" id="PF00571">
    <property type="entry name" value="CBS"/>
    <property type="match status" value="2"/>
</dbReference>